<dbReference type="RefSeq" id="WP_119770890.1">
    <property type="nucleotide sequence ID" value="NZ_QYUO01000002.1"/>
</dbReference>
<dbReference type="Gene3D" id="1.10.101.10">
    <property type="entry name" value="PGBD-like superfamily/PGBD"/>
    <property type="match status" value="1"/>
</dbReference>
<dbReference type="InterPro" id="IPR002477">
    <property type="entry name" value="Peptidoglycan-bd-like"/>
</dbReference>
<dbReference type="GO" id="GO:0005576">
    <property type="term" value="C:extracellular region"/>
    <property type="evidence" value="ECO:0007669"/>
    <property type="project" value="InterPro"/>
</dbReference>
<proteinExistence type="predicted"/>
<dbReference type="InterPro" id="IPR000400">
    <property type="entry name" value="Glyco_hydro_46"/>
</dbReference>
<comment type="caution">
    <text evidence="2">The sequence shown here is derived from an EMBL/GenBank/DDBJ whole genome shotgun (WGS) entry which is preliminary data.</text>
</comment>
<sequence length="400" mass="43384">MAVKRARTIPCTDCEDWQEDLSIRGFRVLGCIQDPASPGFCTIVFEEETAQLDGAASNEIAAAVLERPSARMAAPQVEQPIPETIVAALPMLTATQGKAAQAIVNIFETSRVLGDYGQVTVISGDSGHLTYGRTQTTLGSGNLTTLIKQYCVNPGARFGAKLASYIPRLDRKDFSLDADQILHNILRASADDPVMRETQDAFFDQVYWKPALRAASGLGIRTPLGVAVVYDSIIHGSWERMRDRTNGNSGAIGTIGEQKWIAGYVATRKQWMETHTRPDIRATVYRMDAFQRLIDQGFWGLDLPLVVRGLEISADTLSAIPHGCYDGPPAGSRALALESPLARGMDVRLVQVGLSERGVDIKADGVFGQTTAKCIKQFQTSHNLPGTGIADISLIAHLTQ</sequence>
<protein>
    <submittedName>
        <fullName evidence="2">Chitosanase</fullName>
    </submittedName>
</protein>
<name>A0A3A3FJR7_9BURK</name>
<dbReference type="SUPFAM" id="SSF53955">
    <property type="entry name" value="Lysozyme-like"/>
    <property type="match status" value="1"/>
</dbReference>
<dbReference type="EMBL" id="QYUO01000002">
    <property type="protein sequence ID" value="RJF95743.1"/>
    <property type="molecule type" value="Genomic_DNA"/>
</dbReference>
<dbReference type="Proteomes" id="UP000265955">
    <property type="component" value="Unassembled WGS sequence"/>
</dbReference>
<keyword evidence="3" id="KW-1185">Reference proteome</keyword>
<dbReference type="Gene3D" id="1.20.141.10">
    <property type="entry name" value="Chitosanase, subunit A, domain 1"/>
    <property type="match status" value="1"/>
</dbReference>
<dbReference type="Pfam" id="PF01471">
    <property type="entry name" value="PG_binding_1"/>
    <property type="match status" value="1"/>
</dbReference>
<dbReference type="Pfam" id="PF01374">
    <property type="entry name" value="Glyco_hydro_46"/>
    <property type="match status" value="1"/>
</dbReference>
<dbReference type="InterPro" id="IPR036366">
    <property type="entry name" value="PGBDSf"/>
</dbReference>
<dbReference type="GO" id="GO:0005975">
    <property type="term" value="P:carbohydrate metabolic process"/>
    <property type="evidence" value="ECO:0007669"/>
    <property type="project" value="InterPro"/>
</dbReference>
<accession>A0A3A3FJR7</accession>
<organism evidence="2 3">
    <name type="scientific">Noviherbaspirillum saxi</name>
    <dbReference type="NCBI Taxonomy" id="2320863"/>
    <lineage>
        <taxon>Bacteria</taxon>
        <taxon>Pseudomonadati</taxon>
        <taxon>Pseudomonadota</taxon>
        <taxon>Betaproteobacteria</taxon>
        <taxon>Burkholderiales</taxon>
        <taxon>Oxalobacteraceae</taxon>
        <taxon>Noviherbaspirillum</taxon>
    </lineage>
</organism>
<evidence type="ECO:0000259" key="1">
    <source>
        <dbReference type="Pfam" id="PF01471"/>
    </source>
</evidence>
<evidence type="ECO:0000313" key="2">
    <source>
        <dbReference type="EMBL" id="RJF95743.1"/>
    </source>
</evidence>
<dbReference type="OrthoDB" id="647021at2"/>
<dbReference type="SUPFAM" id="SSF47090">
    <property type="entry name" value="PGBD-like"/>
    <property type="match status" value="1"/>
</dbReference>
<evidence type="ECO:0000313" key="3">
    <source>
        <dbReference type="Proteomes" id="UP000265955"/>
    </source>
</evidence>
<reference evidence="3" key="1">
    <citation type="submission" date="2018-09" db="EMBL/GenBank/DDBJ databases">
        <authorList>
            <person name="Zhu H."/>
        </authorList>
    </citation>
    <scope>NUCLEOTIDE SEQUENCE [LARGE SCALE GENOMIC DNA]</scope>
    <source>
        <strain evidence="3">K1R23-30</strain>
    </source>
</reference>
<dbReference type="AlphaFoldDB" id="A0A3A3FJR7"/>
<feature type="domain" description="Peptidoglycan binding-like" evidence="1">
    <location>
        <begin position="344"/>
        <end position="398"/>
    </location>
</feature>
<dbReference type="InterPro" id="IPR036365">
    <property type="entry name" value="PGBD-like_sf"/>
</dbReference>
<dbReference type="InterPro" id="IPR023346">
    <property type="entry name" value="Lysozyme-like_dom_sf"/>
</dbReference>
<dbReference type="GO" id="GO:0016977">
    <property type="term" value="F:chitosanase activity"/>
    <property type="evidence" value="ECO:0007669"/>
    <property type="project" value="InterPro"/>
</dbReference>
<gene>
    <name evidence="2" type="ORF">D3871_20400</name>
</gene>